<dbReference type="CDD" id="cd20722">
    <property type="entry name" value="CYCLIN_CCNO_rpt2"/>
    <property type="match status" value="1"/>
</dbReference>
<protein>
    <submittedName>
        <fullName evidence="8">Cyclin-O protein B</fullName>
    </submittedName>
</protein>
<keyword evidence="1" id="KW-0132">Cell division</keyword>
<evidence type="ECO:0000256" key="5">
    <source>
        <dbReference type="SAM" id="MobiDB-lite"/>
    </source>
</evidence>
<evidence type="ECO:0000256" key="1">
    <source>
        <dbReference type="ARBA" id="ARBA00022618"/>
    </source>
</evidence>
<dbReference type="Proteomes" id="UP001230051">
    <property type="component" value="Unassembled WGS sequence"/>
</dbReference>
<feature type="domain" description="Cyclin-like" evidence="6">
    <location>
        <begin position="175"/>
        <end position="259"/>
    </location>
</feature>
<dbReference type="Pfam" id="PF00134">
    <property type="entry name" value="Cyclin_N"/>
    <property type="match status" value="1"/>
</dbReference>
<keyword evidence="3" id="KW-0131">Cell cycle</keyword>
<dbReference type="InterPro" id="IPR013763">
    <property type="entry name" value="Cyclin-like_dom"/>
</dbReference>
<dbReference type="SUPFAM" id="SSF47954">
    <property type="entry name" value="Cyclin-like"/>
    <property type="match status" value="2"/>
</dbReference>
<evidence type="ECO:0000259" key="6">
    <source>
        <dbReference type="SMART" id="SM00385"/>
    </source>
</evidence>
<sequence>MDRGGSVSACIQCAQSSPSPHRKDSTMVAFTSYECTTKQISPSKRKRQGNASGNEDVTPEDRVEALISRANMWAPVKKARYLRHRKQKIESMLSDSGIEEDFETPSPSPSSDAGCESPMLGQSHLSTPIIDWQNFREYGETCYYYQKNNEERYHAVNCLSLQPQVTAEARCKLISWLIPVHRHFNLCFESFCLAVNIMDRFLMTTPVASDCFQLLGVTSLLIACKQVEVYPPRVKQLLALCCDAFTKDQLCNLECIILIKLNFSLAAPTLAFFLEHFTKQRLEGGDELCKPRLSKSGQTKNLARTIAELSLADYAFNRYPASLLAISSIRLADQMMDLHYTISQDLSGYPQSVVEDCTESLRLLVSLNGEVLHSLAEL</sequence>
<dbReference type="InterPro" id="IPR036915">
    <property type="entry name" value="Cyclin-like_sf"/>
</dbReference>
<keyword evidence="2 4" id="KW-0195">Cyclin</keyword>
<keyword evidence="9" id="KW-1185">Reference proteome</keyword>
<proteinExistence type="inferred from homology"/>
<evidence type="ECO:0000256" key="2">
    <source>
        <dbReference type="ARBA" id="ARBA00023127"/>
    </source>
</evidence>
<dbReference type="EMBL" id="JAGXEW010000001">
    <property type="protein sequence ID" value="KAK1176168.1"/>
    <property type="molecule type" value="Genomic_DNA"/>
</dbReference>
<dbReference type="SMART" id="SM00385">
    <property type="entry name" value="CYCLIN"/>
    <property type="match status" value="2"/>
</dbReference>
<evidence type="ECO:0000313" key="8">
    <source>
        <dbReference type="EMBL" id="KAK1176168.1"/>
    </source>
</evidence>
<evidence type="ECO:0000256" key="3">
    <source>
        <dbReference type="ARBA" id="ARBA00023306"/>
    </source>
</evidence>
<feature type="domain" description="Cyclin C-terminal" evidence="7">
    <location>
        <begin position="268"/>
        <end position="376"/>
    </location>
</feature>
<feature type="region of interest" description="Disordered" evidence="5">
    <location>
        <begin position="93"/>
        <end position="117"/>
    </location>
</feature>
<dbReference type="InterPro" id="IPR039361">
    <property type="entry name" value="Cyclin"/>
</dbReference>
<reference evidence="8" key="1">
    <citation type="submission" date="2022-02" db="EMBL/GenBank/DDBJ databases">
        <title>Atlantic sturgeon de novo genome assembly.</title>
        <authorList>
            <person name="Stock M."/>
            <person name="Klopp C."/>
            <person name="Guiguen Y."/>
            <person name="Cabau C."/>
            <person name="Parinello H."/>
            <person name="Santidrian Yebra-Pimentel E."/>
            <person name="Kuhl H."/>
            <person name="Dirks R.P."/>
            <person name="Guessner J."/>
            <person name="Wuertz S."/>
            <person name="Du K."/>
            <person name="Schartl M."/>
        </authorList>
    </citation>
    <scope>NUCLEOTIDE SEQUENCE</scope>
    <source>
        <strain evidence="8">STURGEONOMICS-FGT-2020</strain>
        <tissue evidence="8">Whole blood</tissue>
    </source>
</reference>
<feature type="region of interest" description="Disordered" evidence="5">
    <location>
        <begin position="1"/>
        <end position="26"/>
    </location>
</feature>
<evidence type="ECO:0000256" key="4">
    <source>
        <dbReference type="RuleBase" id="RU000383"/>
    </source>
</evidence>
<accession>A0AAD8GLF1</accession>
<evidence type="ECO:0000259" key="7">
    <source>
        <dbReference type="SMART" id="SM01332"/>
    </source>
</evidence>
<dbReference type="GO" id="GO:0051301">
    <property type="term" value="P:cell division"/>
    <property type="evidence" value="ECO:0007669"/>
    <property type="project" value="UniProtKB-KW"/>
</dbReference>
<gene>
    <name evidence="8" type="primary">ccno-b</name>
    <name evidence="8" type="ORF">AOXY_G1004</name>
</gene>
<organism evidence="8 9">
    <name type="scientific">Acipenser oxyrinchus oxyrinchus</name>
    <dbReference type="NCBI Taxonomy" id="40147"/>
    <lineage>
        <taxon>Eukaryota</taxon>
        <taxon>Metazoa</taxon>
        <taxon>Chordata</taxon>
        <taxon>Craniata</taxon>
        <taxon>Vertebrata</taxon>
        <taxon>Euteleostomi</taxon>
        <taxon>Actinopterygii</taxon>
        <taxon>Chondrostei</taxon>
        <taxon>Acipenseriformes</taxon>
        <taxon>Acipenseridae</taxon>
        <taxon>Acipenser</taxon>
    </lineage>
</organism>
<dbReference type="FunFam" id="1.10.472.10:FF:000061">
    <property type="entry name" value="cyclin-O"/>
    <property type="match status" value="1"/>
</dbReference>
<dbReference type="Gene3D" id="1.10.472.10">
    <property type="entry name" value="Cyclin-like"/>
    <property type="match status" value="2"/>
</dbReference>
<comment type="similarity">
    <text evidence="4">Belongs to the cyclin family.</text>
</comment>
<dbReference type="InterPro" id="IPR048258">
    <property type="entry name" value="Cyclins_cyclin-box"/>
</dbReference>
<feature type="domain" description="Cyclin-like" evidence="6">
    <location>
        <begin position="271"/>
        <end position="366"/>
    </location>
</feature>
<dbReference type="Pfam" id="PF02984">
    <property type="entry name" value="Cyclin_C"/>
    <property type="match status" value="1"/>
</dbReference>
<comment type="caution">
    <text evidence="8">The sequence shown here is derived from an EMBL/GenBank/DDBJ whole genome shotgun (WGS) entry which is preliminary data.</text>
</comment>
<dbReference type="InterPro" id="IPR006671">
    <property type="entry name" value="Cyclin_N"/>
</dbReference>
<dbReference type="CDD" id="cd20536">
    <property type="entry name" value="CYCLIN_CCNO_rpt1"/>
    <property type="match status" value="1"/>
</dbReference>
<dbReference type="InterPro" id="IPR004367">
    <property type="entry name" value="Cyclin_C-dom"/>
</dbReference>
<dbReference type="PROSITE" id="PS00292">
    <property type="entry name" value="CYCLINS"/>
    <property type="match status" value="1"/>
</dbReference>
<feature type="region of interest" description="Disordered" evidence="5">
    <location>
        <begin position="38"/>
        <end position="60"/>
    </location>
</feature>
<name>A0AAD8GLF1_ACIOX</name>
<dbReference type="PANTHER" id="PTHR10177">
    <property type="entry name" value="CYCLINS"/>
    <property type="match status" value="1"/>
</dbReference>
<evidence type="ECO:0000313" key="9">
    <source>
        <dbReference type="Proteomes" id="UP001230051"/>
    </source>
</evidence>
<dbReference type="AlphaFoldDB" id="A0AAD8GLF1"/>
<dbReference type="SMART" id="SM01332">
    <property type="entry name" value="Cyclin_C"/>
    <property type="match status" value="1"/>
</dbReference>